<evidence type="ECO:0000313" key="2">
    <source>
        <dbReference type="EMBL" id="TQK79942.1"/>
    </source>
</evidence>
<evidence type="ECO:0000256" key="1">
    <source>
        <dbReference type="SAM" id="MobiDB-lite"/>
    </source>
</evidence>
<evidence type="ECO:0000313" key="3">
    <source>
        <dbReference type="Proteomes" id="UP000318103"/>
    </source>
</evidence>
<protein>
    <submittedName>
        <fullName evidence="2">Uncharacterized protein</fullName>
    </submittedName>
</protein>
<organism evidence="2 3">
    <name type="scientific">Streptomyces puniciscabiei</name>
    <dbReference type="NCBI Taxonomy" id="164348"/>
    <lineage>
        <taxon>Bacteria</taxon>
        <taxon>Bacillati</taxon>
        <taxon>Actinomycetota</taxon>
        <taxon>Actinomycetes</taxon>
        <taxon>Kitasatosporales</taxon>
        <taxon>Streptomycetaceae</taxon>
        <taxon>Streptomyces</taxon>
    </lineage>
</organism>
<dbReference type="AlphaFoldDB" id="A0A542SZH8"/>
<dbReference type="Proteomes" id="UP000318103">
    <property type="component" value="Unassembled WGS sequence"/>
</dbReference>
<feature type="region of interest" description="Disordered" evidence="1">
    <location>
        <begin position="53"/>
        <end position="83"/>
    </location>
</feature>
<gene>
    <name evidence="2" type="ORF">FB563_7803</name>
</gene>
<keyword evidence="3" id="KW-1185">Reference proteome</keyword>
<accession>A0A542SZH8</accession>
<comment type="caution">
    <text evidence="2">The sequence shown here is derived from an EMBL/GenBank/DDBJ whole genome shotgun (WGS) entry which is preliminary data.</text>
</comment>
<reference evidence="2 3" key="1">
    <citation type="submission" date="2019-06" db="EMBL/GenBank/DDBJ databases">
        <title>Sequencing the genomes of 1000 actinobacteria strains.</title>
        <authorList>
            <person name="Klenk H.-P."/>
        </authorList>
    </citation>
    <scope>NUCLEOTIDE SEQUENCE [LARGE SCALE GENOMIC DNA]</scope>
    <source>
        <strain evidence="2 3">DSM 41929</strain>
    </source>
</reference>
<dbReference type="EMBL" id="VFNX01000004">
    <property type="protein sequence ID" value="TQK79942.1"/>
    <property type="molecule type" value="Genomic_DNA"/>
</dbReference>
<name>A0A542SZH8_9ACTN</name>
<sequence>MAVGGLWCFAINIICVALALALGLPQPPYSLDPTGIGRYSLAGLLGLRRAPAHRTAHRPVQPGHGDHRRHAGRGSRTALSATGLGTPPATALGLALVDAGCLTALTPLRSGRDLPSP</sequence>
<proteinExistence type="predicted"/>